<dbReference type="InterPro" id="IPR011055">
    <property type="entry name" value="Dup_hybrid_motif"/>
</dbReference>
<evidence type="ECO:0000256" key="1">
    <source>
        <dbReference type="SAM" id="MobiDB-lite"/>
    </source>
</evidence>
<dbReference type="PANTHER" id="PTHR21666">
    <property type="entry name" value="PEPTIDASE-RELATED"/>
    <property type="match status" value="1"/>
</dbReference>
<sequence length="399" mass="41390">MANGRTTRILLAGVASLSLVACESLPDWDLRDLGEGFDTSAAVENLPDRPRPDDRGVISYPNYQVVVSRPDDTIRTIAARLNLDANELGSFNGIAPDTPLRRDELIALPTRVTEPSPATGAATTGPIQPLDVTAVATTALDRVGTQPSVTTTPITAPAATVPPPGTGTEPIRHQVKRGETAFSISRLYNVPVRNIAEWNGLSSDLSVREGQQLLIPQAGAPAPRATPVIEEPGQGSETPVPPSASAPLPEDDTSPDAPQVAAPQAPDLGTPTPSAPAAPATNASARFAYPVQGSIIRAYAPGRNEGIDIGVPAGTSVKAAGPGTVAAITTDTQGVPIVVIKHPDNLLTVYTNLEGLTVSKDETVSSGKVIGKVRAGSPSFLHFEVRRGLQSVDPADFLP</sequence>
<evidence type="ECO:0000313" key="4">
    <source>
        <dbReference type="Proteomes" id="UP000199167"/>
    </source>
</evidence>
<dbReference type="CDD" id="cd00118">
    <property type="entry name" value="LysM"/>
    <property type="match status" value="1"/>
</dbReference>
<dbReference type="SUPFAM" id="SSF54106">
    <property type="entry name" value="LysM domain"/>
    <property type="match status" value="1"/>
</dbReference>
<dbReference type="SUPFAM" id="SSF51261">
    <property type="entry name" value="Duplicated hybrid motif"/>
    <property type="match status" value="1"/>
</dbReference>
<organism evidence="3 4">
    <name type="scientific">Cognatiyoonia koreensis</name>
    <dbReference type="NCBI Taxonomy" id="364200"/>
    <lineage>
        <taxon>Bacteria</taxon>
        <taxon>Pseudomonadati</taxon>
        <taxon>Pseudomonadota</taxon>
        <taxon>Alphaproteobacteria</taxon>
        <taxon>Rhodobacterales</taxon>
        <taxon>Paracoccaceae</taxon>
        <taxon>Cognatiyoonia</taxon>
    </lineage>
</organism>
<dbReference type="InterPro" id="IPR050570">
    <property type="entry name" value="Cell_wall_metabolism_enzyme"/>
</dbReference>
<dbReference type="GO" id="GO:0004222">
    <property type="term" value="F:metalloendopeptidase activity"/>
    <property type="evidence" value="ECO:0007669"/>
    <property type="project" value="TreeGrafter"/>
</dbReference>
<gene>
    <name evidence="3" type="ORF">SAMN04488515_1411</name>
</gene>
<evidence type="ECO:0000313" key="3">
    <source>
        <dbReference type="EMBL" id="SEW17615.1"/>
    </source>
</evidence>
<keyword evidence="4" id="KW-1185">Reference proteome</keyword>
<dbReference type="InterPro" id="IPR018392">
    <property type="entry name" value="LysM"/>
</dbReference>
<feature type="domain" description="LysM" evidence="2">
    <location>
        <begin position="171"/>
        <end position="215"/>
    </location>
</feature>
<evidence type="ECO:0000259" key="2">
    <source>
        <dbReference type="PROSITE" id="PS51782"/>
    </source>
</evidence>
<dbReference type="Proteomes" id="UP000199167">
    <property type="component" value="Unassembled WGS sequence"/>
</dbReference>
<dbReference type="InterPro" id="IPR016047">
    <property type="entry name" value="M23ase_b-sheet_dom"/>
</dbReference>
<dbReference type="CDD" id="cd12797">
    <property type="entry name" value="M23_peptidase"/>
    <property type="match status" value="1"/>
</dbReference>
<dbReference type="SMART" id="SM00257">
    <property type="entry name" value="LysM"/>
    <property type="match status" value="1"/>
</dbReference>
<name>A0A1I0PT74_9RHOB</name>
<feature type="compositionally biased region" description="Low complexity" evidence="1">
    <location>
        <begin position="255"/>
        <end position="280"/>
    </location>
</feature>
<dbReference type="InterPro" id="IPR036779">
    <property type="entry name" value="LysM_dom_sf"/>
</dbReference>
<dbReference type="PROSITE" id="PS51782">
    <property type="entry name" value="LYSM"/>
    <property type="match status" value="1"/>
</dbReference>
<dbReference type="OrthoDB" id="9795421at2"/>
<feature type="compositionally biased region" description="Low complexity" evidence="1">
    <location>
        <begin position="147"/>
        <end position="159"/>
    </location>
</feature>
<dbReference type="AlphaFoldDB" id="A0A1I0PT74"/>
<dbReference type="Pfam" id="PF01476">
    <property type="entry name" value="LysM"/>
    <property type="match status" value="2"/>
</dbReference>
<accession>A0A1I0PT74</accession>
<feature type="region of interest" description="Disordered" evidence="1">
    <location>
        <begin position="146"/>
        <end position="171"/>
    </location>
</feature>
<dbReference type="STRING" id="364200.SAMN04488515_1411"/>
<proteinExistence type="predicted"/>
<feature type="region of interest" description="Disordered" evidence="1">
    <location>
        <begin position="217"/>
        <end position="280"/>
    </location>
</feature>
<dbReference type="Pfam" id="PF01551">
    <property type="entry name" value="Peptidase_M23"/>
    <property type="match status" value="1"/>
</dbReference>
<protein>
    <submittedName>
        <fullName evidence="3">Murein DD-endopeptidase MepM and murein hydrolase activator NlpD, contain LysM domain</fullName>
    </submittedName>
</protein>
<reference evidence="3 4" key="1">
    <citation type="submission" date="2016-10" db="EMBL/GenBank/DDBJ databases">
        <authorList>
            <person name="de Groot N.N."/>
        </authorList>
    </citation>
    <scope>NUCLEOTIDE SEQUENCE [LARGE SCALE GENOMIC DNA]</scope>
    <source>
        <strain evidence="3 4">DSM 17925</strain>
    </source>
</reference>
<dbReference type="Gene3D" id="2.70.70.10">
    <property type="entry name" value="Glucose Permease (Domain IIA)"/>
    <property type="match status" value="1"/>
</dbReference>
<dbReference type="PROSITE" id="PS51257">
    <property type="entry name" value="PROKAR_LIPOPROTEIN"/>
    <property type="match status" value="1"/>
</dbReference>
<dbReference type="PANTHER" id="PTHR21666:SF270">
    <property type="entry name" value="MUREIN HYDROLASE ACTIVATOR ENVC"/>
    <property type="match status" value="1"/>
</dbReference>
<dbReference type="EMBL" id="FOIZ01000001">
    <property type="protein sequence ID" value="SEW17615.1"/>
    <property type="molecule type" value="Genomic_DNA"/>
</dbReference>
<keyword evidence="3" id="KW-0378">Hydrolase</keyword>
<dbReference type="RefSeq" id="WP_089992018.1">
    <property type="nucleotide sequence ID" value="NZ_FOIZ01000001.1"/>
</dbReference>
<dbReference type="Gene3D" id="3.10.350.10">
    <property type="entry name" value="LysM domain"/>
    <property type="match status" value="1"/>
</dbReference>